<evidence type="ECO:0000256" key="4">
    <source>
        <dbReference type="ARBA" id="ARBA00022741"/>
    </source>
</evidence>
<evidence type="ECO:0000259" key="9">
    <source>
        <dbReference type="PROSITE" id="PS50109"/>
    </source>
</evidence>
<dbReference type="GO" id="GO:0004673">
    <property type="term" value="F:protein histidine kinase activity"/>
    <property type="evidence" value="ECO:0007669"/>
    <property type="project" value="UniProtKB-EC"/>
</dbReference>
<feature type="transmembrane region" description="Helical" evidence="8">
    <location>
        <begin position="243"/>
        <end position="266"/>
    </location>
</feature>
<dbReference type="CDD" id="cd18773">
    <property type="entry name" value="PDC1_HK_sensor"/>
    <property type="match status" value="1"/>
</dbReference>
<protein>
    <recommendedName>
        <fullName evidence="2">histidine kinase</fullName>
        <ecNumber evidence="2">2.7.13.3</ecNumber>
    </recommendedName>
</protein>
<dbReference type="CDD" id="cd00075">
    <property type="entry name" value="HATPase"/>
    <property type="match status" value="1"/>
</dbReference>
<evidence type="ECO:0000313" key="11">
    <source>
        <dbReference type="Proteomes" id="UP000185936"/>
    </source>
</evidence>
<keyword evidence="8" id="KW-1133">Transmembrane helix</keyword>
<organism evidence="10 11">
    <name type="scientific">Natronorubrum thiooxidans</name>
    <dbReference type="NCBI Taxonomy" id="308853"/>
    <lineage>
        <taxon>Archaea</taxon>
        <taxon>Methanobacteriati</taxon>
        <taxon>Methanobacteriota</taxon>
        <taxon>Stenosarchaea group</taxon>
        <taxon>Halobacteria</taxon>
        <taxon>Halobacteriales</taxon>
        <taxon>Natrialbaceae</taxon>
        <taxon>Natronorubrum</taxon>
    </lineage>
</organism>
<dbReference type="PROSITE" id="PS50109">
    <property type="entry name" value="HIS_KIN"/>
    <property type="match status" value="1"/>
</dbReference>
<dbReference type="Gene3D" id="3.30.450.20">
    <property type="entry name" value="PAS domain"/>
    <property type="match status" value="1"/>
</dbReference>
<dbReference type="InterPro" id="IPR005467">
    <property type="entry name" value="His_kinase_dom"/>
</dbReference>
<evidence type="ECO:0000313" key="10">
    <source>
        <dbReference type="EMBL" id="SIR60522.1"/>
    </source>
</evidence>
<feature type="compositionally biased region" description="Low complexity" evidence="7">
    <location>
        <begin position="563"/>
        <end position="575"/>
    </location>
</feature>
<keyword evidence="4" id="KW-0547">Nucleotide-binding</keyword>
<dbReference type="EMBL" id="FTNR01000001">
    <property type="protein sequence ID" value="SIR60522.1"/>
    <property type="molecule type" value="Genomic_DNA"/>
</dbReference>
<sequence length="575" mass="61919">MRLAYRFGIVFLVVVLVAGSVLVVTFDAHRTEVDESTETSVADRTNLSASVLDERLREQRRTVAVAAINPDLAEHETGRQDRELEEFVSASVFDGATVVDETGTVQSFTTTRPVRETDPIVGTDLSEQAYVEAALDGEQYITDPFRAQTGNTIVVISAPLVDDGEVVGSVNGAYYLDETSLFNSLAGNDDRDAITVEAGNRTLYTTADRFDETVSHSETLEVVDWTVTAHRDQDAVDARINRLVLFQAVSAVALLGSIVVFGAWVYTSELRHIGRLVDRVRALERREYDDGPSLAGAPEWQRIDDALERLSIALARREQMLLVLNRILRHNLRNTLNVVSGHAADLEAALEADEQASAREIRLATAELLELADRARMTEDLLDPMGEPVPRTDLAAVVRDRVAEFTATREDDATSPEITVTAPAQAVAACGSEIEAAIDELLANAADHAGPEPTVGITVETTADRVRVRVEDDGPGIPADEAAIVTGNRAISQVTHTGGIGLWLIDWIVSRYDGQLSIPSVGSGDADTVEKNGAEGIDSDGSDRTGATVVFELPRADPAATETDSSGDSSLDTDG</sequence>
<evidence type="ECO:0000256" key="8">
    <source>
        <dbReference type="SAM" id="Phobius"/>
    </source>
</evidence>
<evidence type="ECO:0000256" key="6">
    <source>
        <dbReference type="ARBA" id="ARBA00022840"/>
    </source>
</evidence>
<evidence type="ECO:0000256" key="7">
    <source>
        <dbReference type="SAM" id="MobiDB-lite"/>
    </source>
</evidence>
<evidence type="ECO:0000256" key="1">
    <source>
        <dbReference type="ARBA" id="ARBA00000085"/>
    </source>
</evidence>
<evidence type="ECO:0000256" key="3">
    <source>
        <dbReference type="ARBA" id="ARBA00022679"/>
    </source>
</evidence>
<dbReference type="SUPFAM" id="SSF55874">
    <property type="entry name" value="ATPase domain of HSP90 chaperone/DNA topoisomerase II/histidine kinase"/>
    <property type="match status" value="1"/>
</dbReference>
<comment type="catalytic activity">
    <reaction evidence="1">
        <text>ATP + protein L-histidine = ADP + protein N-phospho-L-histidine.</text>
        <dbReference type="EC" id="2.7.13.3"/>
    </reaction>
</comment>
<keyword evidence="6" id="KW-0067">ATP-binding</keyword>
<name>A0A1N7CAE0_9EURY</name>
<evidence type="ECO:0000256" key="2">
    <source>
        <dbReference type="ARBA" id="ARBA00012438"/>
    </source>
</evidence>
<keyword evidence="11" id="KW-1185">Reference proteome</keyword>
<dbReference type="OrthoDB" id="3369at2157"/>
<dbReference type="PANTHER" id="PTHR44936">
    <property type="entry name" value="SENSOR PROTEIN CREC"/>
    <property type="match status" value="1"/>
</dbReference>
<dbReference type="GO" id="GO:0005524">
    <property type="term" value="F:ATP binding"/>
    <property type="evidence" value="ECO:0007669"/>
    <property type="project" value="UniProtKB-KW"/>
</dbReference>
<dbReference type="InterPro" id="IPR050980">
    <property type="entry name" value="2C_sensor_his_kinase"/>
</dbReference>
<dbReference type="InterPro" id="IPR029151">
    <property type="entry name" value="Sensor-like_sf"/>
</dbReference>
<dbReference type="SUPFAM" id="SSF103190">
    <property type="entry name" value="Sensory domain-like"/>
    <property type="match status" value="1"/>
</dbReference>
<keyword evidence="8" id="KW-0472">Membrane</keyword>
<dbReference type="Proteomes" id="UP000185936">
    <property type="component" value="Unassembled WGS sequence"/>
</dbReference>
<dbReference type="Gene3D" id="3.30.565.10">
    <property type="entry name" value="Histidine kinase-like ATPase, C-terminal domain"/>
    <property type="match status" value="1"/>
</dbReference>
<dbReference type="SMART" id="SM00387">
    <property type="entry name" value="HATPase_c"/>
    <property type="match status" value="1"/>
</dbReference>
<dbReference type="RefSeq" id="WP_076607327.1">
    <property type="nucleotide sequence ID" value="NZ_FTNR01000001.1"/>
</dbReference>
<feature type="domain" description="Histidine kinase" evidence="9">
    <location>
        <begin position="327"/>
        <end position="557"/>
    </location>
</feature>
<dbReference type="Pfam" id="PF02518">
    <property type="entry name" value="HATPase_c"/>
    <property type="match status" value="1"/>
</dbReference>
<reference evidence="11" key="1">
    <citation type="submission" date="2017-01" db="EMBL/GenBank/DDBJ databases">
        <authorList>
            <person name="Varghese N."/>
            <person name="Submissions S."/>
        </authorList>
    </citation>
    <scope>NUCLEOTIDE SEQUENCE [LARGE SCALE GENOMIC DNA]</scope>
    <source>
        <strain evidence="11">type strain: HArc-</strain>
    </source>
</reference>
<dbReference type="PANTHER" id="PTHR44936:SF10">
    <property type="entry name" value="SENSOR PROTEIN RSTB"/>
    <property type="match status" value="1"/>
</dbReference>
<dbReference type="STRING" id="308853.SAMN05421752_101220"/>
<keyword evidence="5 10" id="KW-0418">Kinase</keyword>
<dbReference type="InterPro" id="IPR036890">
    <property type="entry name" value="HATPase_C_sf"/>
</dbReference>
<evidence type="ECO:0000256" key="5">
    <source>
        <dbReference type="ARBA" id="ARBA00022777"/>
    </source>
</evidence>
<dbReference type="InterPro" id="IPR003594">
    <property type="entry name" value="HATPase_dom"/>
</dbReference>
<keyword evidence="8" id="KW-0812">Transmembrane</keyword>
<proteinExistence type="predicted"/>
<dbReference type="EC" id="2.7.13.3" evidence="2"/>
<feature type="region of interest" description="Disordered" evidence="7">
    <location>
        <begin position="520"/>
        <end position="575"/>
    </location>
</feature>
<gene>
    <name evidence="10" type="ORF">SAMN05421752_101220</name>
</gene>
<dbReference type="AlphaFoldDB" id="A0A1N7CAE0"/>
<accession>A0A1N7CAE0</accession>
<keyword evidence="3" id="KW-0808">Transferase</keyword>